<dbReference type="AlphaFoldDB" id="A0A4R2AYY4"/>
<comment type="caution">
    <text evidence="2">The sequence shown here is derived from an EMBL/GenBank/DDBJ whole genome shotgun (WGS) entry which is preliminary data.</text>
</comment>
<reference evidence="2 3" key="1">
    <citation type="submission" date="2019-03" db="EMBL/GenBank/DDBJ databases">
        <title>Genomic Encyclopedia of Type Strains, Phase IV (KMG-V): Genome sequencing to study the core and pangenomes of soil and plant-associated prokaryotes.</title>
        <authorList>
            <person name="Whitman W."/>
        </authorList>
    </citation>
    <scope>NUCLEOTIDE SEQUENCE [LARGE SCALE GENOMIC DNA]</scope>
    <source>
        <strain evidence="2 3">23C40</strain>
    </source>
</reference>
<dbReference type="Proteomes" id="UP000295043">
    <property type="component" value="Unassembled WGS sequence"/>
</dbReference>
<proteinExistence type="predicted"/>
<feature type="region of interest" description="Disordered" evidence="1">
    <location>
        <begin position="36"/>
        <end position="68"/>
    </location>
</feature>
<gene>
    <name evidence="2" type="ORF">EV184_13541</name>
</gene>
<dbReference type="EMBL" id="SLVU01000035">
    <property type="protein sequence ID" value="TCN18069.1"/>
    <property type="molecule type" value="Genomic_DNA"/>
</dbReference>
<evidence type="ECO:0000313" key="3">
    <source>
        <dbReference type="Proteomes" id="UP000295043"/>
    </source>
</evidence>
<accession>A0A4R2AYY4</accession>
<sequence length="68" mass="7532">MPGNRTCVTSMNIGNYFRLSPDTRLIFGGRARFSASTDQRAEAMARSSPPTSASSWRMRSSTDRTATR</sequence>
<evidence type="ECO:0000256" key="1">
    <source>
        <dbReference type="SAM" id="MobiDB-lite"/>
    </source>
</evidence>
<name>A0A4R2AYY4_9HYPH</name>
<evidence type="ECO:0000313" key="2">
    <source>
        <dbReference type="EMBL" id="TCN18069.1"/>
    </source>
</evidence>
<feature type="compositionally biased region" description="Polar residues" evidence="1">
    <location>
        <begin position="48"/>
        <end position="59"/>
    </location>
</feature>
<organism evidence="2 3">
    <name type="scientific">Sinorhizobium americanum</name>
    <dbReference type="NCBI Taxonomy" id="194963"/>
    <lineage>
        <taxon>Bacteria</taxon>
        <taxon>Pseudomonadati</taxon>
        <taxon>Pseudomonadota</taxon>
        <taxon>Alphaproteobacteria</taxon>
        <taxon>Hyphomicrobiales</taxon>
        <taxon>Rhizobiaceae</taxon>
        <taxon>Sinorhizobium/Ensifer group</taxon>
        <taxon>Sinorhizobium</taxon>
    </lineage>
</organism>
<protein>
    <submittedName>
        <fullName evidence="2">Uncharacterized protein</fullName>
    </submittedName>
</protein>